<comment type="subcellular location">
    <subcellularLocation>
        <location evidence="1">Endomembrane system</location>
        <topology evidence="1">Multi-pass membrane protein</topology>
    </subcellularLocation>
</comment>
<dbReference type="GO" id="GO:0032259">
    <property type="term" value="P:methylation"/>
    <property type="evidence" value="ECO:0007669"/>
    <property type="project" value="UniProtKB-KW"/>
</dbReference>
<protein>
    <submittedName>
        <fullName evidence="6">Isoprenylcysteine carboxyl methyltransferase</fullName>
    </submittedName>
</protein>
<dbReference type="Gene3D" id="1.20.120.1630">
    <property type="match status" value="1"/>
</dbReference>
<dbReference type="OrthoDB" id="5293276at2"/>
<dbReference type="Proteomes" id="UP000195667">
    <property type="component" value="Unassembled WGS sequence"/>
</dbReference>
<evidence type="ECO:0000256" key="3">
    <source>
        <dbReference type="ARBA" id="ARBA00022989"/>
    </source>
</evidence>
<evidence type="ECO:0000256" key="5">
    <source>
        <dbReference type="SAM" id="Phobius"/>
    </source>
</evidence>
<evidence type="ECO:0000256" key="4">
    <source>
        <dbReference type="ARBA" id="ARBA00023136"/>
    </source>
</evidence>
<sequence length="190" mass="21705">MTAIQLLWFILGTSWAILECFIAFKTRVGVTSNAQNRYRSEQLIWLVVIVALFCALWFKGLHLLPLPFNPIVRQTLAVLLFSSGFVLRACAVLTLRQFFSTSVTIQDQHKLIQIGPYQRIRHPAYTGLLLSFCGAGIGMGDVLALIVLVIPIIYVLLQRIQVEEQWLSAHFGERYIDYSGQTQKLIPWFY</sequence>
<keyword evidence="2 5" id="KW-0812">Transmembrane</keyword>
<accession>A0A1R4H8B1</accession>
<keyword evidence="6" id="KW-0808">Transferase</keyword>
<gene>
    <name evidence="6" type="ORF">CRENPOLYSF1_280011</name>
</gene>
<dbReference type="EMBL" id="FUKI01000102">
    <property type="protein sequence ID" value="SJM92407.1"/>
    <property type="molecule type" value="Genomic_DNA"/>
</dbReference>
<feature type="transmembrane region" description="Helical" evidence="5">
    <location>
        <begin position="6"/>
        <end position="24"/>
    </location>
</feature>
<dbReference type="InterPro" id="IPR007318">
    <property type="entry name" value="Phopholipid_MeTrfase"/>
</dbReference>
<dbReference type="Pfam" id="PF04191">
    <property type="entry name" value="PEMT"/>
    <property type="match status" value="1"/>
</dbReference>
<dbReference type="AlphaFoldDB" id="A0A1R4H8B1"/>
<dbReference type="GO" id="GO:0008168">
    <property type="term" value="F:methyltransferase activity"/>
    <property type="evidence" value="ECO:0007669"/>
    <property type="project" value="UniProtKB-KW"/>
</dbReference>
<keyword evidence="3 5" id="KW-1133">Transmembrane helix</keyword>
<feature type="transmembrane region" description="Helical" evidence="5">
    <location>
        <begin position="76"/>
        <end position="95"/>
    </location>
</feature>
<keyword evidence="4 5" id="KW-0472">Membrane</keyword>
<dbReference type="InterPro" id="IPR052527">
    <property type="entry name" value="Metal_cation-efflux_comp"/>
</dbReference>
<keyword evidence="6" id="KW-0489">Methyltransferase</keyword>
<evidence type="ECO:0000313" key="7">
    <source>
        <dbReference type="Proteomes" id="UP000195667"/>
    </source>
</evidence>
<dbReference type="PANTHER" id="PTHR43847">
    <property type="entry name" value="BLL3993 PROTEIN"/>
    <property type="match status" value="1"/>
</dbReference>
<dbReference type="GO" id="GO:0012505">
    <property type="term" value="C:endomembrane system"/>
    <property type="evidence" value="ECO:0007669"/>
    <property type="project" value="UniProtKB-SubCell"/>
</dbReference>
<feature type="transmembrane region" description="Helical" evidence="5">
    <location>
        <begin position="128"/>
        <end position="157"/>
    </location>
</feature>
<organism evidence="6 7">
    <name type="scientific">Crenothrix polyspora</name>
    <dbReference type="NCBI Taxonomy" id="360316"/>
    <lineage>
        <taxon>Bacteria</taxon>
        <taxon>Pseudomonadati</taxon>
        <taxon>Pseudomonadota</taxon>
        <taxon>Gammaproteobacteria</taxon>
        <taxon>Methylococcales</taxon>
        <taxon>Crenotrichaceae</taxon>
        <taxon>Crenothrix</taxon>
    </lineage>
</organism>
<reference evidence="7" key="1">
    <citation type="submission" date="2017-02" db="EMBL/GenBank/DDBJ databases">
        <authorList>
            <person name="Daims H."/>
        </authorList>
    </citation>
    <scope>NUCLEOTIDE SEQUENCE [LARGE SCALE GENOMIC DNA]</scope>
</reference>
<keyword evidence="7" id="KW-1185">Reference proteome</keyword>
<name>A0A1R4H8B1_9GAMM</name>
<feature type="transmembrane region" description="Helical" evidence="5">
    <location>
        <begin position="44"/>
        <end position="64"/>
    </location>
</feature>
<evidence type="ECO:0000256" key="1">
    <source>
        <dbReference type="ARBA" id="ARBA00004127"/>
    </source>
</evidence>
<evidence type="ECO:0000313" key="6">
    <source>
        <dbReference type="EMBL" id="SJM92407.1"/>
    </source>
</evidence>
<dbReference type="RefSeq" id="WP_087143384.1">
    <property type="nucleotide sequence ID" value="NZ_FUKI01000102.1"/>
</dbReference>
<evidence type="ECO:0000256" key="2">
    <source>
        <dbReference type="ARBA" id="ARBA00022692"/>
    </source>
</evidence>
<dbReference type="PANTHER" id="PTHR43847:SF1">
    <property type="entry name" value="BLL3993 PROTEIN"/>
    <property type="match status" value="1"/>
</dbReference>
<proteinExistence type="predicted"/>